<sequence>MRLMQTFTTSAPLEAQASATTMDQMIIPFSPQTSASDAFTVRVPLLPDNFATQYAPEEVDGPLATPEIHIVAANPEMVVPAAFTEVEGMGVDGVELKFVHEGQESEQDSLTDMWKGLVGDVFGNSKSGGRFAV</sequence>
<keyword evidence="2" id="KW-1185">Reference proteome</keyword>
<dbReference type="Proteomes" id="UP000012174">
    <property type="component" value="Unassembled WGS sequence"/>
</dbReference>
<dbReference type="KEGG" id="ela:UCREL1_9270"/>
<accession>M7TAV1</accession>
<dbReference type="HOGENOM" id="CLU_1906737_0_0_1"/>
<gene>
    <name evidence="1" type="ORF">UCREL1_9270</name>
</gene>
<name>M7TAV1_EUTLA</name>
<proteinExistence type="predicted"/>
<organism evidence="1 2">
    <name type="scientific">Eutypa lata (strain UCR-EL1)</name>
    <name type="common">Grapevine dieback disease fungus</name>
    <name type="synonym">Eutypa armeniacae</name>
    <dbReference type="NCBI Taxonomy" id="1287681"/>
    <lineage>
        <taxon>Eukaryota</taxon>
        <taxon>Fungi</taxon>
        <taxon>Dikarya</taxon>
        <taxon>Ascomycota</taxon>
        <taxon>Pezizomycotina</taxon>
        <taxon>Sordariomycetes</taxon>
        <taxon>Xylariomycetidae</taxon>
        <taxon>Xylariales</taxon>
        <taxon>Diatrypaceae</taxon>
        <taxon>Eutypa</taxon>
    </lineage>
</organism>
<dbReference type="STRING" id="1287681.M7TAV1"/>
<reference evidence="2" key="1">
    <citation type="journal article" date="2013" name="Genome Announc.">
        <title>Draft genome sequence of the grapevine dieback fungus Eutypa lata UCR-EL1.</title>
        <authorList>
            <person name="Blanco-Ulate B."/>
            <person name="Rolshausen P.E."/>
            <person name="Cantu D."/>
        </authorList>
    </citation>
    <scope>NUCLEOTIDE SEQUENCE [LARGE SCALE GENOMIC DNA]</scope>
    <source>
        <strain evidence="2">UCR-EL1</strain>
    </source>
</reference>
<dbReference type="EMBL" id="KB707175">
    <property type="protein sequence ID" value="EMR63775.1"/>
    <property type="molecule type" value="Genomic_DNA"/>
</dbReference>
<dbReference type="eggNOG" id="ENOG502T426">
    <property type="taxonomic scope" value="Eukaryota"/>
</dbReference>
<evidence type="ECO:0000313" key="2">
    <source>
        <dbReference type="Proteomes" id="UP000012174"/>
    </source>
</evidence>
<evidence type="ECO:0000313" key="1">
    <source>
        <dbReference type="EMBL" id="EMR63775.1"/>
    </source>
</evidence>
<protein>
    <submittedName>
        <fullName evidence="1">Uncharacterized protein</fullName>
    </submittedName>
</protein>
<dbReference type="OrthoDB" id="3993201at2759"/>
<dbReference type="AlphaFoldDB" id="M7TAV1"/>